<dbReference type="AlphaFoldDB" id="A0A3P3U4E6"/>
<organism evidence="7 8">
    <name type="scientific">Paenibacillus oralis</name>
    <dbReference type="NCBI Taxonomy" id="2490856"/>
    <lineage>
        <taxon>Bacteria</taxon>
        <taxon>Bacillati</taxon>
        <taxon>Bacillota</taxon>
        <taxon>Bacilli</taxon>
        <taxon>Bacillales</taxon>
        <taxon>Paenibacillaceae</taxon>
        <taxon>Paenibacillus</taxon>
    </lineage>
</organism>
<dbReference type="SUPFAM" id="SSF54862">
    <property type="entry name" value="4Fe-4S ferredoxins"/>
    <property type="match status" value="1"/>
</dbReference>
<keyword evidence="2" id="KW-0479">Metal-binding</keyword>
<keyword evidence="1" id="KW-0004">4Fe-4S</keyword>
<feature type="domain" description="4Fe-4S ferredoxin-type" evidence="6">
    <location>
        <begin position="105"/>
        <end position="134"/>
    </location>
</feature>
<evidence type="ECO:0000256" key="3">
    <source>
        <dbReference type="ARBA" id="ARBA00023004"/>
    </source>
</evidence>
<evidence type="ECO:0000256" key="1">
    <source>
        <dbReference type="ARBA" id="ARBA00022485"/>
    </source>
</evidence>
<proteinExistence type="predicted"/>
<evidence type="ECO:0000256" key="4">
    <source>
        <dbReference type="ARBA" id="ARBA00023014"/>
    </source>
</evidence>
<keyword evidence="4" id="KW-0411">Iron-sulfur</keyword>
<dbReference type="InterPro" id="IPR017900">
    <property type="entry name" value="4Fe4S_Fe_S_CS"/>
</dbReference>
<dbReference type="GO" id="GO:0051539">
    <property type="term" value="F:4 iron, 4 sulfur cluster binding"/>
    <property type="evidence" value="ECO:0007669"/>
    <property type="project" value="UniProtKB-KW"/>
</dbReference>
<dbReference type="PROSITE" id="PS51379">
    <property type="entry name" value="4FE4S_FER_2"/>
    <property type="match status" value="2"/>
</dbReference>
<reference evidence="7 8" key="1">
    <citation type="submission" date="2018-11" db="EMBL/GenBank/DDBJ databases">
        <title>Genome sequencing of Paenibacillus sp. KCOM 3021 (= ChDC PVNT-B20).</title>
        <authorList>
            <person name="Kook J.-K."/>
            <person name="Park S.-N."/>
            <person name="Lim Y.K."/>
        </authorList>
    </citation>
    <scope>NUCLEOTIDE SEQUENCE [LARGE SCALE GENOMIC DNA]</scope>
    <source>
        <strain evidence="7 8">KCOM 3021</strain>
    </source>
</reference>
<evidence type="ECO:0000256" key="2">
    <source>
        <dbReference type="ARBA" id="ARBA00022723"/>
    </source>
</evidence>
<dbReference type="Gene3D" id="3.30.70.20">
    <property type="match status" value="2"/>
</dbReference>
<name>A0A3P3U4E6_9BACL</name>
<feature type="domain" description="4Fe-4S ferredoxin-type" evidence="6">
    <location>
        <begin position="24"/>
        <end position="44"/>
    </location>
</feature>
<comment type="caution">
    <text evidence="7">The sequence shown here is derived from an EMBL/GenBank/DDBJ whole genome shotgun (WGS) entry which is preliminary data.</text>
</comment>
<dbReference type="Pfam" id="PF12800">
    <property type="entry name" value="Fer4_4"/>
    <property type="match status" value="1"/>
</dbReference>
<protein>
    <submittedName>
        <fullName evidence="7">4Fe-4S dicluster domain-containing protein</fullName>
    </submittedName>
</protein>
<evidence type="ECO:0000313" key="7">
    <source>
        <dbReference type="EMBL" id="RRJ64666.1"/>
    </source>
</evidence>
<dbReference type="OrthoDB" id="9779457at2"/>
<gene>
    <name evidence="7" type="ORF">EHV15_18370</name>
</gene>
<evidence type="ECO:0000313" key="8">
    <source>
        <dbReference type="Proteomes" id="UP000267017"/>
    </source>
</evidence>
<dbReference type="PANTHER" id="PTHR43177">
    <property type="entry name" value="PROTEIN NRFC"/>
    <property type="match status" value="1"/>
</dbReference>
<sequence>MKRGRRVHFWKGEKHMGTGKMETNPFVIADAGKCIGCKACELACFAVHNRKNGVSAAIGTITVPVIPRLYVTKTGRSAAPVQCRHCENAPCAAACPVGAIRQENGVILIEEERCIGCKACALACPFGAIALVKSYSHSREVLQSGLSEHTEHGAERKPRLVASKCDLCQSCAPLHTWAEVADQTQDGAMEAGAAESRPAGRSLGSEPADAAASPACVDACPVGALSLVTGKPERTVRPFPDLKAVPL</sequence>
<accession>A0A3P3U4E6</accession>
<dbReference type="CDD" id="cd10554">
    <property type="entry name" value="HycB_like"/>
    <property type="match status" value="1"/>
</dbReference>
<dbReference type="EMBL" id="RRCN01000001">
    <property type="protein sequence ID" value="RRJ64666.1"/>
    <property type="molecule type" value="Genomic_DNA"/>
</dbReference>
<dbReference type="InterPro" id="IPR017896">
    <property type="entry name" value="4Fe4S_Fe-S-bd"/>
</dbReference>
<dbReference type="InterPro" id="IPR050954">
    <property type="entry name" value="ET_IronSulfur_Cluster-Binding"/>
</dbReference>
<keyword evidence="3" id="KW-0408">Iron</keyword>
<dbReference type="PROSITE" id="PS00198">
    <property type="entry name" value="4FE4S_FER_1"/>
    <property type="match status" value="1"/>
</dbReference>
<dbReference type="PANTHER" id="PTHR43177:SF3">
    <property type="entry name" value="PROTEIN NRFC HOMOLOG"/>
    <property type="match status" value="1"/>
</dbReference>
<dbReference type="GO" id="GO:0046872">
    <property type="term" value="F:metal ion binding"/>
    <property type="evidence" value="ECO:0007669"/>
    <property type="project" value="UniProtKB-KW"/>
</dbReference>
<keyword evidence="8" id="KW-1185">Reference proteome</keyword>
<dbReference type="Pfam" id="PF13247">
    <property type="entry name" value="Fer4_11"/>
    <property type="match status" value="1"/>
</dbReference>
<evidence type="ECO:0000256" key="5">
    <source>
        <dbReference type="SAM" id="MobiDB-lite"/>
    </source>
</evidence>
<dbReference type="Proteomes" id="UP000267017">
    <property type="component" value="Unassembled WGS sequence"/>
</dbReference>
<evidence type="ECO:0000259" key="6">
    <source>
        <dbReference type="PROSITE" id="PS51379"/>
    </source>
</evidence>
<feature type="region of interest" description="Disordered" evidence="5">
    <location>
        <begin position="188"/>
        <end position="209"/>
    </location>
</feature>